<evidence type="ECO:0000259" key="2">
    <source>
        <dbReference type="PROSITE" id="PS01148"/>
    </source>
</evidence>
<dbReference type="CDD" id="cd00291">
    <property type="entry name" value="SirA_YedF_YeeD"/>
    <property type="match status" value="1"/>
</dbReference>
<keyword evidence="4" id="KW-1185">Reference proteome</keyword>
<protein>
    <submittedName>
        <fullName evidence="3">Sulfurtransferase TusA family protein</fullName>
    </submittedName>
</protein>
<dbReference type="SUPFAM" id="SSF64307">
    <property type="entry name" value="SirA-like"/>
    <property type="match status" value="1"/>
</dbReference>
<dbReference type="PANTHER" id="PTHR33279">
    <property type="entry name" value="SULFUR CARRIER PROTEIN YEDF-RELATED"/>
    <property type="match status" value="1"/>
</dbReference>
<organism evidence="3 4">
    <name type="scientific">Nisaea acidiphila</name>
    <dbReference type="NCBI Taxonomy" id="1862145"/>
    <lineage>
        <taxon>Bacteria</taxon>
        <taxon>Pseudomonadati</taxon>
        <taxon>Pseudomonadota</taxon>
        <taxon>Alphaproteobacteria</taxon>
        <taxon>Rhodospirillales</taxon>
        <taxon>Thalassobaculaceae</taxon>
        <taxon>Nisaea</taxon>
    </lineage>
</organism>
<dbReference type="Proteomes" id="UP001060336">
    <property type="component" value="Chromosome"/>
</dbReference>
<proteinExistence type="inferred from homology"/>
<sequence length="77" mass="8140">MSEPALTLDASGLKCPLPVLKARKAIKGLEAGQTISVHSTDPASPLDFKHFCNSSGHELVSEAESEGTFTFLIRKGA</sequence>
<dbReference type="InterPro" id="IPR036868">
    <property type="entry name" value="TusA-like_sf"/>
</dbReference>
<evidence type="ECO:0000256" key="1">
    <source>
        <dbReference type="ARBA" id="ARBA00008984"/>
    </source>
</evidence>
<dbReference type="PANTHER" id="PTHR33279:SF6">
    <property type="entry name" value="SULFUR CARRIER PROTEIN YEDF-RELATED"/>
    <property type="match status" value="1"/>
</dbReference>
<reference evidence="3" key="1">
    <citation type="submission" date="2022-08" db="EMBL/GenBank/DDBJ databases">
        <title>Nisaea acidiphila sp. nov., isolated from a marine algal debris and emended description of the genus Nisaea Urios et al. 2008.</title>
        <authorList>
            <person name="Kwon K."/>
        </authorList>
    </citation>
    <scope>NUCLEOTIDE SEQUENCE</scope>
    <source>
        <strain evidence="3">MEBiC11861</strain>
    </source>
</reference>
<dbReference type="EMBL" id="CP102480">
    <property type="protein sequence ID" value="UUX51236.1"/>
    <property type="molecule type" value="Genomic_DNA"/>
</dbReference>
<dbReference type="RefSeq" id="WP_257770607.1">
    <property type="nucleotide sequence ID" value="NZ_CP102480.1"/>
</dbReference>
<accession>A0A9J7AY91</accession>
<dbReference type="Gene3D" id="3.30.110.40">
    <property type="entry name" value="TusA-like domain"/>
    <property type="match status" value="1"/>
</dbReference>
<comment type="similarity">
    <text evidence="1">Belongs to the sulfur carrier protein TusA family.</text>
</comment>
<dbReference type="AlphaFoldDB" id="A0A9J7AY91"/>
<gene>
    <name evidence="3" type="ORF">NUH88_05970</name>
</gene>
<evidence type="ECO:0000313" key="4">
    <source>
        <dbReference type="Proteomes" id="UP001060336"/>
    </source>
</evidence>
<dbReference type="PROSITE" id="PS01148">
    <property type="entry name" value="UPF0033"/>
    <property type="match status" value="1"/>
</dbReference>
<dbReference type="InterPro" id="IPR001455">
    <property type="entry name" value="TusA-like"/>
</dbReference>
<evidence type="ECO:0000313" key="3">
    <source>
        <dbReference type="EMBL" id="UUX51236.1"/>
    </source>
</evidence>
<feature type="domain" description="UPF0033" evidence="2">
    <location>
        <begin position="8"/>
        <end position="32"/>
    </location>
</feature>
<name>A0A9J7AY91_9PROT</name>
<dbReference type="Pfam" id="PF01206">
    <property type="entry name" value="TusA"/>
    <property type="match status" value="1"/>
</dbReference>
<dbReference type="KEGG" id="naci:NUH88_05970"/>